<feature type="region of interest" description="Disordered" evidence="1">
    <location>
        <begin position="160"/>
        <end position="181"/>
    </location>
</feature>
<dbReference type="AlphaFoldDB" id="A0AAV6HHQ7"/>
<evidence type="ECO:0000313" key="3">
    <source>
        <dbReference type="Proteomes" id="UP000823749"/>
    </source>
</evidence>
<dbReference type="PANTHER" id="PTHR31170">
    <property type="entry name" value="BNAC04G53230D PROTEIN"/>
    <property type="match status" value="1"/>
</dbReference>
<reference evidence="2" key="1">
    <citation type="submission" date="2020-08" db="EMBL/GenBank/DDBJ databases">
        <title>Plant Genome Project.</title>
        <authorList>
            <person name="Zhang R.-G."/>
        </authorList>
    </citation>
    <scope>NUCLEOTIDE SEQUENCE</scope>
    <source>
        <strain evidence="2">WSP0</strain>
        <tissue evidence="2">Leaf</tissue>
    </source>
</reference>
<protein>
    <submittedName>
        <fullName evidence="2">Uncharacterized protein</fullName>
    </submittedName>
</protein>
<gene>
    <name evidence="2" type="ORF">RHGRI_038912</name>
</gene>
<evidence type="ECO:0000256" key="1">
    <source>
        <dbReference type="SAM" id="MobiDB-lite"/>
    </source>
</evidence>
<keyword evidence="3" id="KW-1185">Reference proteome</keyword>
<dbReference type="PANTHER" id="PTHR31170:SF20">
    <property type="entry name" value="DUF247 DOMAIN PROTEIN"/>
    <property type="match status" value="1"/>
</dbReference>
<dbReference type="Pfam" id="PF03140">
    <property type="entry name" value="DUF247"/>
    <property type="match status" value="1"/>
</dbReference>
<evidence type="ECO:0000313" key="2">
    <source>
        <dbReference type="EMBL" id="KAG5512622.1"/>
    </source>
</evidence>
<accession>A0AAV6HHQ7</accession>
<name>A0AAV6HHQ7_9ERIC</name>
<dbReference type="InterPro" id="IPR004158">
    <property type="entry name" value="DUF247_pln"/>
</dbReference>
<dbReference type="Proteomes" id="UP000823749">
    <property type="component" value="Unassembled WGS sequence"/>
</dbReference>
<organism evidence="2 3">
    <name type="scientific">Rhododendron griersonianum</name>
    <dbReference type="NCBI Taxonomy" id="479676"/>
    <lineage>
        <taxon>Eukaryota</taxon>
        <taxon>Viridiplantae</taxon>
        <taxon>Streptophyta</taxon>
        <taxon>Embryophyta</taxon>
        <taxon>Tracheophyta</taxon>
        <taxon>Spermatophyta</taxon>
        <taxon>Magnoliopsida</taxon>
        <taxon>eudicotyledons</taxon>
        <taxon>Gunneridae</taxon>
        <taxon>Pentapetalae</taxon>
        <taxon>asterids</taxon>
        <taxon>Ericales</taxon>
        <taxon>Ericaceae</taxon>
        <taxon>Ericoideae</taxon>
        <taxon>Rhodoreae</taxon>
        <taxon>Rhododendron</taxon>
    </lineage>
</organism>
<sequence length="181" mass="20541">MSQAGVNDYDEKALQRLASTLVEKIDVGARKTESFSSACIYRVPEGLRKLNERAYTPRLIAIGPLHRNDQHHQTSMQHVKMSYVNNLLCRLIAGMEGLELAEKKSALLQECLAEMKKLIADVNNCYLAEVTLDEEMMLVDGCFILEFFYRARSLKLERAEEEEKRKPISGGDNGKSKVRNC</sequence>
<comment type="caution">
    <text evidence="2">The sequence shown here is derived from an EMBL/GenBank/DDBJ whole genome shotgun (WGS) entry which is preliminary data.</text>
</comment>
<dbReference type="EMBL" id="JACTNZ010000047">
    <property type="protein sequence ID" value="KAG5512622.1"/>
    <property type="molecule type" value="Genomic_DNA"/>
</dbReference>
<proteinExistence type="predicted"/>